<dbReference type="InterPro" id="IPR029055">
    <property type="entry name" value="Ntn_hydrolases_N"/>
</dbReference>
<dbReference type="InterPro" id="IPR000246">
    <property type="entry name" value="Peptidase_T2"/>
</dbReference>
<dbReference type="AlphaFoldDB" id="A0A9P4K6N0"/>
<sequence length="440" mass="47982">MLSRQTNVKPRIIIHGGAGNITRNSIPKDRYDAYIKSLREILASSAELLSAPGATALDIATYAVTLLENDPLYNSGKGAVFTRGGTNELECSIMVSNGYRKRGVGCMMIRHIKNPIKLARELLLRGEEVDGGGAQDHCQYSGEYVERLAKGWGLEMVDPSYFYTKGRWEEHRKGLKEEELKREKAANLRQNGVDIDFDEPSEWEKTHYIPLGTCGAVVLDRFGTICVATSTGGLTNKLPGRIGDTPTIGAGFWAEEWFEESTTSPIKMVYQTLPQLTSPLNKLSRGDLAGLLGDCLPSTSPHVSSASVSALPIIERQPDTKPTPTRHAVAMSGTGNGDTFLRMAACRTTAAKAHFTPTSLSTAITWMTGPGGELQKSAGDRWGHVHEGVGGIIGIELAGEKAEVVWDYNCGGMFRAWTEEDGSQKCLIFREENWESGPEI</sequence>
<dbReference type="Proteomes" id="UP000800093">
    <property type="component" value="Unassembled WGS sequence"/>
</dbReference>
<dbReference type="Gene3D" id="3.60.20.30">
    <property type="entry name" value="(Glycosyl)asparaginase"/>
    <property type="match status" value="1"/>
</dbReference>
<dbReference type="CDD" id="cd04701">
    <property type="entry name" value="Asparaginase_2"/>
    <property type="match status" value="1"/>
</dbReference>
<feature type="site" description="Cleavage; by autolysis" evidence="3">
    <location>
        <begin position="212"/>
        <end position="213"/>
    </location>
</feature>
<dbReference type="GO" id="GO:0016787">
    <property type="term" value="F:hydrolase activity"/>
    <property type="evidence" value="ECO:0007669"/>
    <property type="project" value="InterPro"/>
</dbReference>
<dbReference type="OrthoDB" id="2262349at2759"/>
<comment type="caution">
    <text evidence="4">The sequence shown here is derived from an EMBL/GenBank/DDBJ whole genome shotgun (WGS) entry which is preliminary data.</text>
</comment>
<gene>
    <name evidence="4" type="ORF">CC78DRAFT_617930</name>
</gene>
<organism evidence="4 5">
    <name type="scientific">Lojkania enalia</name>
    <dbReference type="NCBI Taxonomy" id="147567"/>
    <lineage>
        <taxon>Eukaryota</taxon>
        <taxon>Fungi</taxon>
        <taxon>Dikarya</taxon>
        <taxon>Ascomycota</taxon>
        <taxon>Pezizomycotina</taxon>
        <taxon>Dothideomycetes</taxon>
        <taxon>Pleosporomycetidae</taxon>
        <taxon>Pleosporales</taxon>
        <taxon>Pleosporales incertae sedis</taxon>
        <taxon>Lojkania</taxon>
    </lineage>
</organism>
<dbReference type="SUPFAM" id="SSF56235">
    <property type="entry name" value="N-terminal nucleophile aminohydrolases (Ntn hydrolases)"/>
    <property type="match status" value="1"/>
</dbReference>
<dbReference type="PANTHER" id="PTHR10188">
    <property type="entry name" value="L-ASPARAGINASE"/>
    <property type="match status" value="1"/>
</dbReference>
<evidence type="ECO:0000313" key="4">
    <source>
        <dbReference type="EMBL" id="KAF2263093.1"/>
    </source>
</evidence>
<evidence type="ECO:0000313" key="5">
    <source>
        <dbReference type="Proteomes" id="UP000800093"/>
    </source>
</evidence>
<name>A0A9P4K6N0_9PLEO</name>
<feature type="active site" description="Nucleophile" evidence="1">
    <location>
        <position position="213"/>
    </location>
</feature>
<dbReference type="EMBL" id="ML986631">
    <property type="protein sequence ID" value="KAF2263093.1"/>
    <property type="molecule type" value="Genomic_DNA"/>
</dbReference>
<keyword evidence="5" id="KW-1185">Reference proteome</keyword>
<feature type="binding site" evidence="2">
    <location>
        <begin position="241"/>
        <end position="244"/>
    </location>
    <ligand>
        <name>substrate</name>
    </ligand>
</feature>
<evidence type="ECO:0000256" key="2">
    <source>
        <dbReference type="PIRSR" id="PIRSR600246-2"/>
    </source>
</evidence>
<dbReference type="Pfam" id="PF01112">
    <property type="entry name" value="Asparaginase_2"/>
    <property type="match status" value="1"/>
</dbReference>
<evidence type="ECO:0000256" key="3">
    <source>
        <dbReference type="PIRSR" id="PIRSR600246-3"/>
    </source>
</evidence>
<accession>A0A9P4K6N0</accession>
<protein>
    <submittedName>
        <fullName evidence="4">N-terminal nucleophile aminohydrolase</fullName>
    </submittedName>
</protein>
<proteinExistence type="predicted"/>
<dbReference type="PANTHER" id="PTHR10188:SF43">
    <property type="entry name" value="ASPARAGINASE (EUROFUNG)"/>
    <property type="match status" value="1"/>
</dbReference>
<evidence type="ECO:0000256" key="1">
    <source>
        <dbReference type="PIRSR" id="PIRSR600246-1"/>
    </source>
</evidence>
<dbReference type="GO" id="GO:0005737">
    <property type="term" value="C:cytoplasm"/>
    <property type="evidence" value="ECO:0007669"/>
    <property type="project" value="TreeGrafter"/>
</dbReference>
<feature type="binding site" evidence="2">
    <location>
        <begin position="334"/>
        <end position="337"/>
    </location>
    <ligand>
        <name>substrate</name>
    </ligand>
</feature>
<reference evidence="5" key="1">
    <citation type="journal article" date="2020" name="Stud. Mycol.">
        <title>101 Dothideomycetes genomes: A test case for predicting lifestyles and emergence of pathogens.</title>
        <authorList>
            <person name="Haridas S."/>
            <person name="Albert R."/>
            <person name="Binder M."/>
            <person name="Bloem J."/>
            <person name="LaButti K."/>
            <person name="Salamov A."/>
            <person name="Andreopoulos B."/>
            <person name="Baker S."/>
            <person name="Barry K."/>
            <person name="Bills G."/>
            <person name="Bluhm B."/>
            <person name="Cannon C."/>
            <person name="Castanera R."/>
            <person name="Culley D."/>
            <person name="Daum C."/>
            <person name="Ezra D."/>
            <person name="Gonzalez J."/>
            <person name="Henrissat B."/>
            <person name="Kuo A."/>
            <person name="Liang C."/>
            <person name="Lipzen A."/>
            <person name="Lutzoni F."/>
            <person name="Magnuson J."/>
            <person name="Mondo S."/>
            <person name="Nolan M."/>
            <person name="Ohm R."/>
            <person name="Pangilinan J."/>
            <person name="Park H.-J."/>
            <person name="Ramirez L."/>
            <person name="Alfaro M."/>
            <person name="Sun H."/>
            <person name="Tritt A."/>
            <person name="Yoshinaga Y."/>
            <person name="Zwiers L.-H."/>
            <person name="Turgeon B."/>
            <person name="Goodwin S."/>
            <person name="Spatafora J."/>
            <person name="Crous P."/>
            <person name="Grigoriev I."/>
        </authorList>
    </citation>
    <scope>NUCLEOTIDE SEQUENCE [LARGE SCALE GENOMIC DNA]</scope>
    <source>
        <strain evidence="5">CBS 304.66</strain>
    </source>
</reference>